<sequence length="105" mass="11453">MDDDILTAGGLDNITIIHGEWDIASLSLGMTGKCSTEVWRRIGNNGTLTLRGGVKGTMSFDRKNNGAVTIKEWGNDTVEQDGDIISLGIKDIDTLTYEVQRTITH</sequence>
<name>A0AAV7B6P7_ENGPU</name>
<evidence type="ECO:0000313" key="2">
    <source>
        <dbReference type="Proteomes" id="UP000824782"/>
    </source>
</evidence>
<comment type="caution">
    <text evidence="1">The sequence shown here is derived from an EMBL/GenBank/DDBJ whole genome shotgun (WGS) entry which is preliminary data.</text>
</comment>
<gene>
    <name evidence="1" type="ORF">GDO81_013913</name>
</gene>
<organism evidence="1 2">
    <name type="scientific">Engystomops pustulosus</name>
    <name type="common">Tungara frog</name>
    <name type="synonym">Physalaemus pustulosus</name>
    <dbReference type="NCBI Taxonomy" id="76066"/>
    <lineage>
        <taxon>Eukaryota</taxon>
        <taxon>Metazoa</taxon>
        <taxon>Chordata</taxon>
        <taxon>Craniata</taxon>
        <taxon>Vertebrata</taxon>
        <taxon>Euteleostomi</taxon>
        <taxon>Amphibia</taxon>
        <taxon>Batrachia</taxon>
        <taxon>Anura</taxon>
        <taxon>Neobatrachia</taxon>
        <taxon>Hyloidea</taxon>
        <taxon>Leptodactylidae</taxon>
        <taxon>Leiuperinae</taxon>
        <taxon>Engystomops</taxon>
    </lineage>
</organism>
<dbReference type="EMBL" id="WNYA01000006">
    <property type="protein sequence ID" value="KAG8568195.1"/>
    <property type="molecule type" value="Genomic_DNA"/>
</dbReference>
<reference evidence="1" key="1">
    <citation type="thesis" date="2020" institute="ProQuest LLC" country="789 East Eisenhower Parkway, Ann Arbor, MI, USA">
        <title>Comparative Genomics and Chromosome Evolution.</title>
        <authorList>
            <person name="Mudd A.B."/>
        </authorList>
    </citation>
    <scope>NUCLEOTIDE SEQUENCE</scope>
    <source>
        <strain evidence="1">237g6f4</strain>
        <tissue evidence="1">Blood</tissue>
    </source>
</reference>
<keyword evidence="2" id="KW-1185">Reference proteome</keyword>
<proteinExistence type="predicted"/>
<dbReference type="AlphaFoldDB" id="A0AAV7B6P7"/>
<accession>A0AAV7B6P7</accession>
<dbReference type="Proteomes" id="UP000824782">
    <property type="component" value="Unassembled WGS sequence"/>
</dbReference>
<evidence type="ECO:0000313" key="1">
    <source>
        <dbReference type="EMBL" id="KAG8568195.1"/>
    </source>
</evidence>
<protein>
    <submittedName>
        <fullName evidence="1">Uncharacterized protein</fullName>
    </submittedName>
</protein>